<dbReference type="EMBL" id="LACB01000002">
    <property type="protein sequence ID" value="KAJ9493140.1"/>
    <property type="molecule type" value="Genomic_DNA"/>
</dbReference>
<proteinExistence type="predicted"/>
<accession>A0AAI9XDJ8</accession>
<reference evidence="1" key="1">
    <citation type="submission" date="2015-06" db="EMBL/GenBank/DDBJ databases">
        <authorList>
            <person name="Nguyen H."/>
        </authorList>
    </citation>
    <scope>NUCLEOTIDE SEQUENCE</scope>
    <source>
        <strain evidence="1">DAOM 180753</strain>
    </source>
</reference>
<protein>
    <submittedName>
        <fullName evidence="1">Uncharacterized protein</fullName>
    </submittedName>
</protein>
<sequence>MTTRKRYLAMDIIFNLFYKYPSFQKCRCKQGKLKQTCAWTVWQPVFLPTLDTPPRMIANTQCIRSGLNHISARDTDEQITWNFTVPFHYNLPISRYPKVRFSGSYNVKVITTL</sequence>
<keyword evidence="2" id="KW-1185">Reference proteome</keyword>
<dbReference type="AlphaFoldDB" id="A0AAI9XDJ8"/>
<evidence type="ECO:0000313" key="2">
    <source>
        <dbReference type="Proteomes" id="UP001227192"/>
    </source>
</evidence>
<dbReference type="Proteomes" id="UP001227192">
    <property type="component" value="Unassembled WGS sequence"/>
</dbReference>
<organism evidence="1 2">
    <name type="scientific">Penicillium thymicola</name>
    <dbReference type="NCBI Taxonomy" id="293382"/>
    <lineage>
        <taxon>Eukaryota</taxon>
        <taxon>Fungi</taxon>
        <taxon>Dikarya</taxon>
        <taxon>Ascomycota</taxon>
        <taxon>Pezizomycotina</taxon>
        <taxon>Eurotiomycetes</taxon>
        <taxon>Eurotiomycetidae</taxon>
        <taxon>Eurotiales</taxon>
        <taxon>Aspergillaceae</taxon>
        <taxon>Penicillium</taxon>
    </lineage>
</organism>
<gene>
    <name evidence="1" type="ORF">VN97_g110</name>
</gene>
<name>A0AAI9XDJ8_PENTH</name>
<evidence type="ECO:0000313" key="1">
    <source>
        <dbReference type="EMBL" id="KAJ9493140.1"/>
    </source>
</evidence>
<reference evidence="1" key="2">
    <citation type="journal article" date="2016" name="Fungal Biol.">
        <title>Ochratoxin A production by Penicillium thymicola.</title>
        <authorList>
            <person name="Nguyen H.D.T."/>
            <person name="McMullin D.R."/>
            <person name="Ponomareva E."/>
            <person name="Riley R."/>
            <person name="Pomraning K.R."/>
            <person name="Baker S.E."/>
            <person name="Seifert K.A."/>
        </authorList>
    </citation>
    <scope>NUCLEOTIDE SEQUENCE</scope>
    <source>
        <strain evidence="1">DAOM 180753</strain>
    </source>
</reference>
<comment type="caution">
    <text evidence="1">The sequence shown here is derived from an EMBL/GenBank/DDBJ whole genome shotgun (WGS) entry which is preliminary data.</text>
</comment>